<evidence type="ECO:0000313" key="9">
    <source>
        <dbReference type="Proteomes" id="UP000231791"/>
    </source>
</evidence>
<evidence type="ECO:0000256" key="4">
    <source>
        <dbReference type="ARBA" id="ARBA00022692"/>
    </source>
</evidence>
<keyword evidence="7" id="KW-0046">Antibiotic resistance</keyword>
<dbReference type="InterPro" id="IPR020846">
    <property type="entry name" value="MFS_dom"/>
</dbReference>
<dbReference type="EMBL" id="CP024985">
    <property type="protein sequence ID" value="ATZ25684.1"/>
    <property type="molecule type" value="Genomic_DNA"/>
</dbReference>
<evidence type="ECO:0000256" key="2">
    <source>
        <dbReference type="ARBA" id="ARBA00022448"/>
    </source>
</evidence>
<dbReference type="Proteomes" id="UP000231791">
    <property type="component" value="Chromosome"/>
</dbReference>
<keyword evidence="2" id="KW-0813">Transport</keyword>
<dbReference type="NCBIfam" id="TIGR00711">
    <property type="entry name" value="efflux_EmrB"/>
    <property type="match status" value="1"/>
</dbReference>
<evidence type="ECO:0000256" key="7">
    <source>
        <dbReference type="ARBA" id="ARBA00023251"/>
    </source>
</evidence>
<dbReference type="OrthoDB" id="9807274at2"/>
<dbReference type="AlphaFoldDB" id="A0A2K8PG22"/>
<dbReference type="InterPro" id="IPR036259">
    <property type="entry name" value="MFS_trans_sf"/>
</dbReference>
<dbReference type="KEGG" id="slx:SLAV_19295"/>
<proteinExistence type="predicted"/>
<dbReference type="RefSeq" id="WP_030225166.1">
    <property type="nucleotide sequence ID" value="NZ_CP024985.1"/>
</dbReference>
<dbReference type="GO" id="GO:0046677">
    <property type="term" value="P:response to antibiotic"/>
    <property type="evidence" value="ECO:0007669"/>
    <property type="project" value="UniProtKB-KW"/>
</dbReference>
<dbReference type="GeneID" id="49384895"/>
<evidence type="ECO:0000256" key="3">
    <source>
        <dbReference type="ARBA" id="ARBA00022475"/>
    </source>
</evidence>
<dbReference type="Pfam" id="PF07690">
    <property type="entry name" value="MFS_1"/>
    <property type="match status" value="1"/>
</dbReference>
<organism evidence="8 9">
    <name type="scientific">Streptomyces lavendulae subsp. lavendulae</name>
    <dbReference type="NCBI Taxonomy" id="58340"/>
    <lineage>
        <taxon>Bacteria</taxon>
        <taxon>Bacillati</taxon>
        <taxon>Actinomycetota</taxon>
        <taxon>Actinomycetes</taxon>
        <taxon>Kitasatosporales</taxon>
        <taxon>Streptomycetaceae</taxon>
        <taxon>Streptomyces</taxon>
    </lineage>
</organism>
<evidence type="ECO:0000256" key="1">
    <source>
        <dbReference type="ARBA" id="ARBA00004651"/>
    </source>
</evidence>
<dbReference type="PANTHER" id="PTHR42718:SF46">
    <property type="entry name" value="BLR6921 PROTEIN"/>
    <property type="match status" value="1"/>
</dbReference>
<sequence>MPATLQATAPTPTPAPPAPRLRSRWTALAVLSTGMLMTVLDGSIVTVAMPAIQNDLGFTPAGLSWVVNAYLIAFGSLLLLAGRLGDLIGRKRMFLAGTAVFTAASLLAGLAGSPALLIAARFLQGVGSAMASSVSLGILITLFTGTRERTRAIAVFSFTGAAGASLGQVLGGVLTDALDWHWIFFINLPIGIAALLAALPALPSDRGLGLRAGADAIGAVLVTAGLMTGIYAVVTVEAYGWTSAHTLGLGGLSLALLAAFTVRQARARVPLMPLRVLRSRTVVGANLVQMLMVAALFSFQILLALYLQRVRGYGAAETGLAMLPAALSIGAVSLGVSARLNARFGERAVLLAGLGLLTAGLGLLTRLPVHADYVTDLLPVMLLASGFGLALPALTALGMSGADERDAGLASGLFNTTQQIGMALGVAVLSTLAASRTGSLTAAGHTPAESLTGGYHLAFALGAALLLTATAVTATLLRRPRTA</sequence>
<dbReference type="PANTHER" id="PTHR42718">
    <property type="entry name" value="MAJOR FACILITATOR SUPERFAMILY MULTIDRUG TRANSPORTER MFSC"/>
    <property type="match status" value="1"/>
</dbReference>
<protein>
    <submittedName>
        <fullName evidence="8">Putative MFS-type transporter EfpA</fullName>
    </submittedName>
</protein>
<name>A0A2K8PG22_STRLA</name>
<keyword evidence="9" id="KW-1185">Reference proteome</keyword>
<evidence type="ECO:0000313" key="8">
    <source>
        <dbReference type="EMBL" id="ATZ25684.1"/>
    </source>
</evidence>
<dbReference type="InterPro" id="IPR004638">
    <property type="entry name" value="EmrB-like"/>
</dbReference>
<comment type="subcellular location">
    <subcellularLocation>
        <location evidence="1">Cell membrane</location>
        <topology evidence="1">Multi-pass membrane protein</topology>
    </subcellularLocation>
</comment>
<dbReference type="Gene3D" id="1.20.1250.20">
    <property type="entry name" value="MFS general substrate transporter like domains"/>
    <property type="match status" value="1"/>
</dbReference>
<dbReference type="GO" id="GO:0022857">
    <property type="term" value="F:transmembrane transporter activity"/>
    <property type="evidence" value="ECO:0007669"/>
    <property type="project" value="InterPro"/>
</dbReference>
<accession>A0A2K8PG22</accession>
<dbReference type="SUPFAM" id="SSF103473">
    <property type="entry name" value="MFS general substrate transporter"/>
    <property type="match status" value="1"/>
</dbReference>
<dbReference type="InterPro" id="IPR011701">
    <property type="entry name" value="MFS"/>
</dbReference>
<keyword evidence="4" id="KW-0812">Transmembrane</keyword>
<dbReference type="GO" id="GO:0005886">
    <property type="term" value="C:plasma membrane"/>
    <property type="evidence" value="ECO:0007669"/>
    <property type="project" value="UniProtKB-SubCell"/>
</dbReference>
<dbReference type="PROSITE" id="PS50850">
    <property type="entry name" value="MFS"/>
    <property type="match status" value="1"/>
</dbReference>
<evidence type="ECO:0000256" key="5">
    <source>
        <dbReference type="ARBA" id="ARBA00022989"/>
    </source>
</evidence>
<reference evidence="8 9" key="1">
    <citation type="submission" date="2017-11" db="EMBL/GenBank/DDBJ databases">
        <title>Complete genome sequence of Streptomyces lavendulae subsp. lavendulae CCM 3239 (formerly 'Streptomyces aureofaciens CCM 3239'), the producer of the angucycline-type antibiotic auricin.</title>
        <authorList>
            <person name="Busche T."/>
            <person name="Novakova R."/>
            <person name="Al'Dilaimi A."/>
            <person name="Homerova D."/>
            <person name="Feckova L."/>
            <person name="Rezuchova B."/>
            <person name="Mingyar E."/>
            <person name="Csolleiova D."/>
            <person name="Bekeova C."/>
            <person name="Winkler A."/>
            <person name="Sevcikova B."/>
            <person name="Kalinowski J."/>
            <person name="Kormanec J."/>
            <person name="Ruckert C."/>
        </authorList>
    </citation>
    <scope>NUCLEOTIDE SEQUENCE [LARGE SCALE GENOMIC DNA]</scope>
    <source>
        <strain evidence="8 9">CCM 3239</strain>
    </source>
</reference>
<gene>
    <name evidence="8" type="primary">efpA5</name>
    <name evidence="8" type="ORF">SLAV_19295</name>
</gene>
<evidence type="ECO:0000256" key="6">
    <source>
        <dbReference type="ARBA" id="ARBA00023136"/>
    </source>
</evidence>
<dbReference type="Gene3D" id="1.20.1720.10">
    <property type="entry name" value="Multidrug resistance protein D"/>
    <property type="match status" value="1"/>
</dbReference>
<dbReference type="CDD" id="cd17321">
    <property type="entry name" value="MFS_MMR_MDR_like"/>
    <property type="match status" value="1"/>
</dbReference>
<keyword evidence="3" id="KW-1003">Cell membrane</keyword>
<keyword evidence="6" id="KW-0472">Membrane</keyword>
<keyword evidence="5" id="KW-1133">Transmembrane helix</keyword>